<dbReference type="Proteomes" id="UP000317940">
    <property type="component" value="Unassembled WGS sequence"/>
</dbReference>
<feature type="region of interest" description="Disordered" evidence="2">
    <location>
        <begin position="28"/>
        <end position="53"/>
    </location>
</feature>
<evidence type="ECO:0000256" key="1">
    <source>
        <dbReference type="ARBA" id="ARBA00022729"/>
    </source>
</evidence>
<protein>
    <recommendedName>
        <fullName evidence="6">V8-like Glu-specific endopeptidase</fullName>
    </recommendedName>
</protein>
<comment type="caution">
    <text evidence="4">The sequence shown here is derived from an EMBL/GenBank/DDBJ whole genome shotgun (WGS) entry which is preliminary data.</text>
</comment>
<evidence type="ECO:0008006" key="6">
    <source>
        <dbReference type="Google" id="ProtNLM"/>
    </source>
</evidence>
<feature type="signal peptide" evidence="3">
    <location>
        <begin position="1"/>
        <end position="25"/>
    </location>
</feature>
<dbReference type="PROSITE" id="PS51257">
    <property type="entry name" value="PROKAR_LIPOPROTEIN"/>
    <property type="match status" value="1"/>
</dbReference>
<dbReference type="InterPro" id="IPR050966">
    <property type="entry name" value="Glutamyl_endopeptidase"/>
</dbReference>
<sequence length="377" mass="39252">MSSMSRTGRSLVAVATAGLVVAAAAACGPDETQNPPPSASPTPSAAASANGLPGGLPSLDALKKWKFSDWDNWAKQHVLPQAAKGFWSLEKLLQAKPKDPVAPPQPSQPPSDSGNDPLPSPIAAKPMAHPYSQYGVDGKLFFDVGDNEHAVCSATVISDPAHPGKSNLIWTAGHCLTSGKTGKEYTNIAFVPEFNSSGAVSNGAKAKDPSQYAPLGIWDATQAITSPQWQAEGGETGSAASQYDFSIMRVQNENPNGKSLEETVGGSVPVWFNAPRDQLSITAVGYPAAKPFDGMEMEHCDGGKPSRISFDPSRPPMNVIGCSMTGGSSGGGWFAVRDGKPALVSNTSIGPEDNTWLAGPYLDDVAAGALNYISKKS</sequence>
<keyword evidence="5" id="KW-1185">Reference proteome</keyword>
<evidence type="ECO:0000313" key="4">
    <source>
        <dbReference type="EMBL" id="TWF97618.1"/>
    </source>
</evidence>
<dbReference type="Gene3D" id="2.40.10.10">
    <property type="entry name" value="Trypsin-like serine proteases"/>
    <property type="match status" value="2"/>
</dbReference>
<dbReference type="PANTHER" id="PTHR15462:SF19">
    <property type="entry name" value="PEPTIDASE S1 DOMAIN-CONTAINING PROTEIN"/>
    <property type="match status" value="1"/>
</dbReference>
<feature type="compositionally biased region" description="Pro residues" evidence="2">
    <location>
        <begin position="100"/>
        <end position="109"/>
    </location>
</feature>
<gene>
    <name evidence="4" type="ORF">FHX73_111404</name>
</gene>
<evidence type="ECO:0000313" key="5">
    <source>
        <dbReference type="Proteomes" id="UP000317940"/>
    </source>
</evidence>
<evidence type="ECO:0000256" key="3">
    <source>
        <dbReference type="SAM" id="SignalP"/>
    </source>
</evidence>
<feature type="region of interest" description="Disordered" evidence="2">
    <location>
        <begin position="97"/>
        <end position="126"/>
    </location>
</feature>
<feature type="chain" id="PRO_5038881995" description="V8-like Glu-specific endopeptidase" evidence="3">
    <location>
        <begin position="26"/>
        <end position="377"/>
    </location>
</feature>
<dbReference type="PANTHER" id="PTHR15462">
    <property type="entry name" value="SERINE PROTEASE"/>
    <property type="match status" value="1"/>
</dbReference>
<dbReference type="AlphaFoldDB" id="A0A561UE62"/>
<organism evidence="4 5">
    <name type="scientific">Kitasatospora viridis</name>
    <dbReference type="NCBI Taxonomy" id="281105"/>
    <lineage>
        <taxon>Bacteria</taxon>
        <taxon>Bacillati</taxon>
        <taxon>Actinomycetota</taxon>
        <taxon>Actinomycetes</taxon>
        <taxon>Kitasatosporales</taxon>
        <taxon>Streptomycetaceae</taxon>
        <taxon>Kitasatospora</taxon>
    </lineage>
</organism>
<reference evidence="4 5" key="1">
    <citation type="submission" date="2019-06" db="EMBL/GenBank/DDBJ databases">
        <title>Sequencing the genomes of 1000 actinobacteria strains.</title>
        <authorList>
            <person name="Klenk H.-P."/>
        </authorList>
    </citation>
    <scope>NUCLEOTIDE SEQUENCE [LARGE SCALE GENOMIC DNA]</scope>
    <source>
        <strain evidence="4 5">DSM 44826</strain>
    </source>
</reference>
<accession>A0A561UE62</accession>
<keyword evidence="1 3" id="KW-0732">Signal</keyword>
<dbReference type="InterPro" id="IPR043504">
    <property type="entry name" value="Peptidase_S1_PA_chymotrypsin"/>
</dbReference>
<evidence type="ECO:0000256" key="2">
    <source>
        <dbReference type="SAM" id="MobiDB-lite"/>
    </source>
</evidence>
<proteinExistence type="predicted"/>
<dbReference type="InterPro" id="IPR009003">
    <property type="entry name" value="Peptidase_S1_PA"/>
</dbReference>
<dbReference type="EMBL" id="VIWT01000001">
    <property type="protein sequence ID" value="TWF97618.1"/>
    <property type="molecule type" value="Genomic_DNA"/>
</dbReference>
<name>A0A561UE62_9ACTN</name>
<dbReference type="SUPFAM" id="SSF50494">
    <property type="entry name" value="Trypsin-like serine proteases"/>
    <property type="match status" value="1"/>
</dbReference>